<evidence type="ECO:0000256" key="3">
    <source>
        <dbReference type="ARBA" id="ARBA00022989"/>
    </source>
</evidence>
<dbReference type="EMBL" id="AP024445">
    <property type="protein sequence ID" value="BCS22562.1"/>
    <property type="molecule type" value="Genomic_DNA"/>
</dbReference>
<evidence type="ECO:0000259" key="6">
    <source>
        <dbReference type="PROSITE" id="PS50850"/>
    </source>
</evidence>
<dbReference type="GeneID" id="64972567"/>
<dbReference type="Gene3D" id="1.20.1720.10">
    <property type="entry name" value="Multidrug resistance protein D"/>
    <property type="match status" value="1"/>
</dbReference>
<keyword evidence="2 5" id="KW-0812">Transmembrane</keyword>
<feature type="domain" description="Major facilitator superfamily (MFS) profile" evidence="6">
    <location>
        <begin position="19"/>
        <end position="536"/>
    </location>
</feature>
<dbReference type="InterPro" id="IPR036259">
    <property type="entry name" value="MFS_trans_sf"/>
</dbReference>
<dbReference type="Gene3D" id="1.20.1250.20">
    <property type="entry name" value="MFS general substrate transporter like domains"/>
    <property type="match status" value="1"/>
</dbReference>
<feature type="transmembrane region" description="Helical" evidence="5">
    <location>
        <begin position="248"/>
        <end position="265"/>
    </location>
</feature>
<dbReference type="RefSeq" id="XP_041554756.1">
    <property type="nucleotide sequence ID" value="XM_041701919.1"/>
</dbReference>
<feature type="transmembrane region" description="Helical" evidence="5">
    <location>
        <begin position="347"/>
        <end position="366"/>
    </location>
</feature>
<feature type="transmembrane region" description="Helical" evidence="5">
    <location>
        <begin position="373"/>
        <end position="392"/>
    </location>
</feature>
<dbReference type="Proteomes" id="UP000654913">
    <property type="component" value="Chromosome 3"/>
</dbReference>
<evidence type="ECO:0000256" key="4">
    <source>
        <dbReference type="ARBA" id="ARBA00023136"/>
    </source>
</evidence>
<reference evidence="7" key="2">
    <citation type="submission" date="2021-02" db="EMBL/GenBank/DDBJ databases">
        <title>Aspergillus puulaauensis MK2 genome sequence.</title>
        <authorList>
            <person name="Futagami T."/>
            <person name="Mori K."/>
            <person name="Kadooka C."/>
            <person name="Tanaka T."/>
        </authorList>
    </citation>
    <scope>NUCLEOTIDE SEQUENCE</scope>
    <source>
        <strain evidence="7">MK2</strain>
    </source>
</reference>
<gene>
    <name evidence="7" type="ORF">APUU_30787A</name>
</gene>
<feature type="transmembrane region" description="Helical" evidence="5">
    <location>
        <begin position="17"/>
        <end position="38"/>
    </location>
</feature>
<proteinExistence type="predicted"/>
<feature type="transmembrane region" description="Helical" evidence="5">
    <location>
        <begin position="506"/>
        <end position="531"/>
    </location>
</feature>
<dbReference type="Pfam" id="PF07690">
    <property type="entry name" value="MFS_1"/>
    <property type="match status" value="2"/>
</dbReference>
<evidence type="ECO:0000256" key="5">
    <source>
        <dbReference type="SAM" id="Phobius"/>
    </source>
</evidence>
<feature type="transmembrane region" description="Helical" evidence="5">
    <location>
        <begin position="441"/>
        <end position="462"/>
    </location>
</feature>
<organism evidence="7 8">
    <name type="scientific">Aspergillus puulaauensis</name>
    <dbReference type="NCBI Taxonomy" id="1220207"/>
    <lineage>
        <taxon>Eukaryota</taxon>
        <taxon>Fungi</taxon>
        <taxon>Dikarya</taxon>
        <taxon>Ascomycota</taxon>
        <taxon>Pezizomycotina</taxon>
        <taxon>Eurotiomycetes</taxon>
        <taxon>Eurotiomycetidae</taxon>
        <taxon>Eurotiales</taxon>
        <taxon>Aspergillaceae</taxon>
        <taxon>Aspergillus</taxon>
    </lineage>
</organism>
<comment type="subcellular location">
    <subcellularLocation>
        <location evidence="1">Membrane</location>
        <topology evidence="1">Multi-pass membrane protein</topology>
    </subcellularLocation>
</comment>
<dbReference type="GO" id="GO:0005886">
    <property type="term" value="C:plasma membrane"/>
    <property type="evidence" value="ECO:0007669"/>
    <property type="project" value="TreeGrafter"/>
</dbReference>
<keyword evidence="8" id="KW-1185">Reference proteome</keyword>
<dbReference type="KEGG" id="apuu:APUU_30787A"/>
<dbReference type="PANTHER" id="PTHR23501:SF94">
    <property type="entry name" value="MAJOR FACILITATOR SUPERFAMILY (MFS) PROFILE DOMAIN-CONTAINING PROTEIN"/>
    <property type="match status" value="1"/>
</dbReference>
<feature type="transmembrane region" description="Helical" evidence="5">
    <location>
        <begin position="215"/>
        <end position="236"/>
    </location>
</feature>
<feature type="transmembrane region" description="Helical" evidence="5">
    <location>
        <begin position="174"/>
        <end position="194"/>
    </location>
</feature>
<feature type="transmembrane region" description="Helical" evidence="5">
    <location>
        <begin position="58"/>
        <end position="78"/>
    </location>
</feature>
<dbReference type="PANTHER" id="PTHR23501">
    <property type="entry name" value="MAJOR FACILITATOR SUPERFAMILY"/>
    <property type="match status" value="1"/>
</dbReference>
<dbReference type="OrthoDB" id="10021397at2759"/>
<evidence type="ECO:0000313" key="7">
    <source>
        <dbReference type="EMBL" id="BCS22562.1"/>
    </source>
</evidence>
<name>A0A7R7XJT3_9EURO</name>
<reference evidence="7" key="1">
    <citation type="submission" date="2021-01" db="EMBL/GenBank/DDBJ databases">
        <authorList>
            <consortium name="Aspergillus puulaauensis MK2 genome sequencing consortium"/>
            <person name="Kazuki M."/>
            <person name="Futagami T."/>
        </authorList>
    </citation>
    <scope>NUCLEOTIDE SEQUENCE</scope>
    <source>
        <strain evidence="7">MK2</strain>
    </source>
</reference>
<sequence>MTALQHNTDWNVSRSDVFLIGSLTLLSLMAAFDATILIPTLPVGNAQSLNGTASDTFWAGTSFLLANAVCQPVIAAISEIFGRRALLIIMILVFSLGTALACSAHAFPQLLAGRSVQGIGAGGIFSMVLAIFTDLIPLRLRPKYWAAIQGAWAVGTVVGPVIGGACAHPQTWRWVFYINFPLCAISLVAVLLLYRPEGSFGTRTQESFLTKSHRLDFVGYGLFLGSTTSFLIGITWGGVQYNWDSAQVIVPIILGLAGIAFTITWEKWGTESPFLPIWIFEDFRTTATYLGGMLQGLIVRSVAQSILHFQRAENTDGPFQLFAEAYYIAVYLEGVKLFDPLKTGLSSLPMTAGMLPVSVIAGVLMTHTGRYRWCLWIGWPLTTLASGLLVLLKSDTNTVVWVILLIIAGIGHGFLLGPGLFAAQASCTQDDVAVATSLYSFLRSFGMCLGVATGGTIFQNVLKGNLRDDGFPGWIATDATAYAQKLRNMMDTGEKPFMRQMIQDDFALGFQAVMVLLTGVGAVGFGLSLFVKKRVMN</sequence>
<dbReference type="InterPro" id="IPR011701">
    <property type="entry name" value="MFS"/>
</dbReference>
<evidence type="ECO:0000256" key="2">
    <source>
        <dbReference type="ARBA" id="ARBA00022692"/>
    </source>
</evidence>
<accession>A0A7R7XJT3</accession>
<dbReference type="AlphaFoldDB" id="A0A7R7XJT3"/>
<dbReference type="GO" id="GO:0022857">
    <property type="term" value="F:transmembrane transporter activity"/>
    <property type="evidence" value="ECO:0007669"/>
    <property type="project" value="InterPro"/>
</dbReference>
<feature type="transmembrane region" description="Helical" evidence="5">
    <location>
        <begin position="85"/>
        <end position="107"/>
    </location>
</feature>
<feature type="transmembrane region" description="Helical" evidence="5">
    <location>
        <begin position="398"/>
        <end position="421"/>
    </location>
</feature>
<evidence type="ECO:0000256" key="1">
    <source>
        <dbReference type="ARBA" id="ARBA00004141"/>
    </source>
</evidence>
<keyword evidence="3 5" id="KW-1133">Transmembrane helix</keyword>
<dbReference type="PROSITE" id="PS50850">
    <property type="entry name" value="MFS"/>
    <property type="match status" value="1"/>
</dbReference>
<dbReference type="SUPFAM" id="SSF103473">
    <property type="entry name" value="MFS general substrate transporter"/>
    <property type="match status" value="1"/>
</dbReference>
<evidence type="ECO:0000313" key="8">
    <source>
        <dbReference type="Proteomes" id="UP000654913"/>
    </source>
</evidence>
<protein>
    <recommendedName>
        <fullName evidence="6">Major facilitator superfamily (MFS) profile domain-containing protein</fullName>
    </recommendedName>
</protein>
<feature type="transmembrane region" description="Helical" evidence="5">
    <location>
        <begin position="144"/>
        <end position="162"/>
    </location>
</feature>
<keyword evidence="4 5" id="KW-0472">Membrane</keyword>
<dbReference type="InterPro" id="IPR020846">
    <property type="entry name" value="MFS_dom"/>
</dbReference>